<accession>A0A9X3R0S8</accession>
<evidence type="ECO:0000313" key="4">
    <source>
        <dbReference type="Proteomes" id="UP001151018"/>
    </source>
</evidence>
<name>A0A9X3R0S8_9HYPH</name>
<dbReference type="EMBL" id="JAPZLR010000012">
    <property type="protein sequence ID" value="MCZ7939323.1"/>
    <property type="molecule type" value="Genomic_DNA"/>
</dbReference>
<keyword evidence="3" id="KW-1185">Reference proteome</keyword>
<reference evidence="2" key="2">
    <citation type="submission" date="2019-02" db="EMBL/GenBank/DDBJ databases">
        <authorList>
            <person name="Baeyen S."/>
        </authorList>
    </citation>
    <scope>NUCLEOTIDE SEQUENCE</scope>
    <source>
        <strain evidence="2">GBBC3283</strain>
    </source>
</reference>
<dbReference type="Proteomes" id="UP000319481">
    <property type="component" value="Unassembled WGS sequence"/>
</dbReference>
<dbReference type="EMBL" id="SGNZ01000004">
    <property type="protein sequence ID" value="TRA93703.1"/>
    <property type="molecule type" value="Genomic_DNA"/>
</dbReference>
<gene>
    <name evidence="2" type="ORF">EXN23_08195</name>
    <name evidence="1" type="ORF">O9X88_17390</name>
</gene>
<dbReference type="Proteomes" id="UP001151018">
    <property type="component" value="Unassembled WGS sequence"/>
</dbReference>
<organism evidence="1 4">
    <name type="scientific">Agrobacterium salinitolerans</name>
    <dbReference type="NCBI Taxonomy" id="1183413"/>
    <lineage>
        <taxon>Bacteria</taxon>
        <taxon>Pseudomonadati</taxon>
        <taxon>Pseudomonadota</taxon>
        <taxon>Alphaproteobacteria</taxon>
        <taxon>Hyphomicrobiales</taxon>
        <taxon>Rhizobiaceae</taxon>
        <taxon>Rhizobium/Agrobacterium group</taxon>
        <taxon>Agrobacterium</taxon>
    </lineage>
</organism>
<protein>
    <recommendedName>
        <fullName evidence="5">Leucine-rich repeat domain-containing protein</fullName>
    </recommendedName>
</protein>
<dbReference type="AlphaFoldDB" id="A0A9X3R0S8"/>
<evidence type="ECO:0000313" key="2">
    <source>
        <dbReference type="EMBL" id="TRA93703.1"/>
    </source>
</evidence>
<evidence type="ECO:0000313" key="1">
    <source>
        <dbReference type="EMBL" id="MCZ7939323.1"/>
    </source>
</evidence>
<dbReference type="InterPro" id="IPR032675">
    <property type="entry name" value="LRR_dom_sf"/>
</dbReference>
<proteinExistence type="predicted"/>
<reference evidence="2 3" key="1">
    <citation type="journal article" date="2019" name="Appl. Microbiol. Biotechnol.">
        <title>Differential efficiency of wild type rhizogenic strains for rol gene transformation of plants.</title>
        <authorList>
            <person name="Desmet S."/>
            <person name="De Keyser E."/>
            <person name="Van Vaerenbergh J."/>
            <person name="Baeyen S."/>
            <person name="Van Huylenbroeck J."/>
            <person name="Geelen D."/>
            <person name="Dhooghe E."/>
        </authorList>
    </citation>
    <scope>NUCLEOTIDE SEQUENCE [LARGE SCALE GENOMIC DNA]</scope>
    <source>
        <strain evidence="2 3">GBBC3283</strain>
    </source>
</reference>
<dbReference type="GeneID" id="79865184"/>
<reference evidence="1" key="3">
    <citation type="submission" date="2022-12" db="EMBL/GenBank/DDBJ databases">
        <title>Draft genome sequences of 22 rhizogenic Agrobacterium biovar 1 strains, the causative agent of hairy root disease.</title>
        <authorList>
            <person name="Kim N."/>
            <person name="Vargas P."/>
            <person name="Rediers H."/>
        </authorList>
    </citation>
    <scope>NUCLEOTIDE SEQUENCE</scope>
    <source>
        <strain evidence="1">ST15.13.006</strain>
    </source>
</reference>
<dbReference type="SUPFAM" id="SSF52058">
    <property type="entry name" value="L domain-like"/>
    <property type="match status" value="1"/>
</dbReference>
<evidence type="ECO:0000313" key="3">
    <source>
        <dbReference type="Proteomes" id="UP000319481"/>
    </source>
</evidence>
<dbReference type="RefSeq" id="WP_142912390.1">
    <property type="nucleotide sequence ID" value="NZ_JAPZLN010000007.1"/>
</dbReference>
<evidence type="ECO:0008006" key="5">
    <source>
        <dbReference type="Google" id="ProtNLM"/>
    </source>
</evidence>
<comment type="caution">
    <text evidence="1">The sequence shown here is derived from an EMBL/GenBank/DDBJ whole genome shotgun (WGS) entry which is preliminary data.</text>
</comment>
<dbReference type="Gene3D" id="3.80.10.10">
    <property type="entry name" value="Ribonuclease Inhibitor"/>
    <property type="match status" value="1"/>
</dbReference>
<sequence>MVYFENILHELDELRKENETVFHSRGKIDKTPAGHQLRWCLQNIKSATFTEIPVSDHVTHLYLLELNKLQDLKGIERFGELRSLWLYGCDALKTIDGIQELDFLETLTIWPSFSSTITLDTIEPVSGSTSLKAFIFSGKSRDGGLEPFFKLEKLERAFLSNSFNWEEFARLEANQPNINFPWKGGIVYDANPSVLRCSTCQTNLAMLTGKGLKPCCPVCDRNRIAKHLARYSEAAKLSKRSPTFGG</sequence>